<dbReference type="RefSeq" id="WP_117493157.1">
    <property type="nucleotide sequence ID" value="NZ_QVIG01000004.1"/>
</dbReference>
<accession>A0A372ZHV9</accession>
<proteinExistence type="predicted"/>
<keyword evidence="1" id="KW-0472">Membrane</keyword>
<dbReference type="Gene3D" id="1.10.10.1740">
    <property type="entry name" value="Transmembrane protein 14-like"/>
    <property type="match status" value="1"/>
</dbReference>
<name>A0A372ZHV9_9ACTN</name>
<dbReference type="EMBL" id="QVIG01000004">
    <property type="protein sequence ID" value="RGD55416.1"/>
    <property type="molecule type" value="Genomic_DNA"/>
</dbReference>
<protein>
    <submittedName>
        <fullName evidence="2">Uncharacterized protein</fullName>
    </submittedName>
</protein>
<feature type="transmembrane region" description="Helical" evidence="1">
    <location>
        <begin position="15"/>
        <end position="34"/>
    </location>
</feature>
<keyword evidence="3" id="KW-1185">Reference proteome</keyword>
<keyword evidence="1" id="KW-0812">Transmembrane</keyword>
<dbReference type="InterPro" id="IPR044890">
    <property type="entry name" value="TMEM14_sf"/>
</dbReference>
<evidence type="ECO:0000256" key="1">
    <source>
        <dbReference type="SAM" id="Phobius"/>
    </source>
</evidence>
<dbReference type="Proteomes" id="UP000263377">
    <property type="component" value="Unassembled WGS sequence"/>
</dbReference>
<sequence length="95" mass="9916">MTTIGYAAQRPRTQLTAMVAMLAAVLGTVAALRFHSEVGPAAGGAYAAVLALAAYRLQVNPVAALLATLRISAALVVALAQAARRRSRTRQEVWA</sequence>
<evidence type="ECO:0000313" key="2">
    <source>
        <dbReference type="EMBL" id="RGD55416.1"/>
    </source>
</evidence>
<evidence type="ECO:0000313" key="3">
    <source>
        <dbReference type="Proteomes" id="UP000263377"/>
    </source>
</evidence>
<gene>
    <name evidence="2" type="ORF">DR950_41880</name>
</gene>
<keyword evidence="1" id="KW-1133">Transmembrane helix</keyword>
<reference evidence="2 3" key="1">
    <citation type="submission" date="2018-08" db="EMBL/GenBank/DDBJ databases">
        <title>Diversity &amp; Physiological Properties of Lignin-Decomposing Actinobacteria from Soil.</title>
        <authorList>
            <person name="Roh S.G."/>
            <person name="Kim S.B."/>
        </authorList>
    </citation>
    <scope>NUCLEOTIDE SEQUENCE [LARGE SCALE GENOMIC DNA]</scope>
    <source>
        <strain evidence="2 3">MMS17-GH009</strain>
    </source>
</reference>
<dbReference type="AlphaFoldDB" id="A0A372ZHV9"/>
<organism evidence="2 3">
    <name type="scientific">Kitasatospora xanthocidica</name>
    <dbReference type="NCBI Taxonomy" id="83382"/>
    <lineage>
        <taxon>Bacteria</taxon>
        <taxon>Bacillati</taxon>
        <taxon>Actinomycetota</taxon>
        <taxon>Actinomycetes</taxon>
        <taxon>Kitasatosporales</taxon>
        <taxon>Streptomycetaceae</taxon>
        <taxon>Kitasatospora</taxon>
    </lineage>
</organism>
<feature type="transmembrane region" description="Helical" evidence="1">
    <location>
        <begin position="63"/>
        <end position="83"/>
    </location>
</feature>
<comment type="caution">
    <text evidence="2">The sequence shown here is derived from an EMBL/GenBank/DDBJ whole genome shotgun (WGS) entry which is preliminary data.</text>
</comment>